<comment type="caution">
    <text evidence="6">The sequence shown here is derived from an EMBL/GenBank/DDBJ whole genome shotgun (WGS) entry which is preliminary data.</text>
</comment>
<dbReference type="SUPFAM" id="SSF161084">
    <property type="entry name" value="MAPEG domain-like"/>
    <property type="match status" value="1"/>
</dbReference>
<dbReference type="EMBL" id="LIBB01000095">
    <property type="protein sequence ID" value="KRO72145.1"/>
    <property type="molecule type" value="Genomic_DNA"/>
</dbReference>
<dbReference type="GO" id="GO:0006691">
    <property type="term" value="P:leukotriene metabolic process"/>
    <property type="evidence" value="ECO:0007669"/>
    <property type="project" value="UniProtKB-ARBA"/>
</dbReference>
<feature type="transmembrane region" description="Helical" evidence="5">
    <location>
        <begin position="105"/>
        <end position="124"/>
    </location>
</feature>
<evidence type="ECO:0000256" key="5">
    <source>
        <dbReference type="SAM" id="Phobius"/>
    </source>
</evidence>
<dbReference type="InterPro" id="IPR001129">
    <property type="entry name" value="Membr-assoc_MAPEG"/>
</dbReference>
<organism evidence="6 7">
    <name type="scientific">OM182 bacterium BACL3 MAG-120507-bin80</name>
    <dbReference type="NCBI Taxonomy" id="1655577"/>
    <lineage>
        <taxon>Bacteria</taxon>
        <taxon>Pseudomonadati</taxon>
        <taxon>Pseudomonadota</taxon>
        <taxon>Gammaproteobacteria</taxon>
        <taxon>OMG group</taxon>
        <taxon>OM182 clade</taxon>
    </lineage>
</organism>
<reference evidence="6 7" key="1">
    <citation type="submission" date="2015-10" db="EMBL/GenBank/DDBJ databases">
        <title>Metagenome-Assembled Genomes uncover a global brackish microbiome.</title>
        <authorList>
            <person name="Hugerth L.W."/>
            <person name="Larsson J."/>
            <person name="Alneberg J."/>
            <person name="Lindh M.V."/>
            <person name="Legrand C."/>
            <person name="Pinhassi J."/>
            <person name="Andersson A.F."/>
        </authorList>
    </citation>
    <scope>NUCLEOTIDE SEQUENCE [LARGE SCALE GENOMIC DNA]</scope>
    <source>
        <strain evidence="6">BACL4 MAG-120507-bin80</strain>
    </source>
</reference>
<evidence type="ECO:0008006" key="8">
    <source>
        <dbReference type="Google" id="ProtNLM"/>
    </source>
</evidence>
<accession>A0A0R2SBB8</accession>
<dbReference type="Gene3D" id="1.20.120.550">
    <property type="entry name" value="Membrane associated eicosanoid/glutathione metabolism-like domain"/>
    <property type="match status" value="1"/>
</dbReference>
<sequence>MELVAIVISLALLQYSVFGMLVGKARGTYEIKAPAITGHPIFDRYYRVHMNTLEQLIIFIPSILVFGYFGNATVAAGLGVVFLIGRLMFLLGYVKDPAKRGPGFLIGYIPTVVLLIGGLVYAIIAAL</sequence>
<keyword evidence="4 5" id="KW-0472">Membrane</keyword>
<dbReference type="GO" id="GO:0004602">
    <property type="term" value="F:glutathione peroxidase activity"/>
    <property type="evidence" value="ECO:0007669"/>
    <property type="project" value="TreeGrafter"/>
</dbReference>
<dbReference type="InterPro" id="IPR050997">
    <property type="entry name" value="MAPEG"/>
</dbReference>
<dbReference type="GO" id="GO:0016020">
    <property type="term" value="C:membrane"/>
    <property type="evidence" value="ECO:0007669"/>
    <property type="project" value="UniProtKB-SubCell"/>
</dbReference>
<evidence type="ECO:0000313" key="6">
    <source>
        <dbReference type="EMBL" id="KRO72145.1"/>
    </source>
</evidence>
<proteinExistence type="predicted"/>
<evidence type="ECO:0000256" key="2">
    <source>
        <dbReference type="ARBA" id="ARBA00022692"/>
    </source>
</evidence>
<gene>
    <name evidence="6" type="ORF">ABR69_10770</name>
</gene>
<keyword evidence="3 5" id="KW-1133">Transmembrane helix</keyword>
<dbReference type="AlphaFoldDB" id="A0A0R2SBB8"/>
<protein>
    <recommendedName>
        <fullName evidence="8">MAPEG family protein</fullName>
    </recommendedName>
</protein>
<dbReference type="Proteomes" id="UP000051934">
    <property type="component" value="Unassembled WGS sequence"/>
</dbReference>
<dbReference type="GO" id="GO:0004364">
    <property type="term" value="F:glutathione transferase activity"/>
    <property type="evidence" value="ECO:0007669"/>
    <property type="project" value="TreeGrafter"/>
</dbReference>
<dbReference type="Pfam" id="PF01124">
    <property type="entry name" value="MAPEG"/>
    <property type="match status" value="1"/>
</dbReference>
<keyword evidence="2 5" id="KW-0812">Transmembrane</keyword>
<evidence type="ECO:0000256" key="4">
    <source>
        <dbReference type="ARBA" id="ARBA00023136"/>
    </source>
</evidence>
<evidence type="ECO:0000313" key="7">
    <source>
        <dbReference type="Proteomes" id="UP000051934"/>
    </source>
</evidence>
<comment type="subcellular location">
    <subcellularLocation>
        <location evidence="1">Membrane</location>
        <topology evidence="1">Multi-pass membrane protein</topology>
    </subcellularLocation>
</comment>
<name>A0A0R2SBB8_9GAMM</name>
<feature type="transmembrane region" description="Helical" evidence="5">
    <location>
        <begin position="56"/>
        <end position="84"/>
    </location>
</feature>
<dbReference type="PANTHER" id="PTHR10250:SF15">
    <property type="entry name" value="MICROSOMAL GLUTATHIONE S-TRANSFERASE-RELATED"/>
    <property type="match status" value="1"/>
</dbReference>
<evidence type="ECO:0000256" key="1">
    <source>
        <dbReference type="ARBA" id="ARBA00004141"/>
    </source>
</evidence>
<evidence type="ECO:0000256" key="3">
    <source>
        <dbReference type="ARBA" id="ARBA00022989"/>
    </source>
</evidence>
<dbReference type="InterPro" id="IPR023352">
    <property type="entry name" value="MAPEG-like_dom_sf"/>
</dbReference>
<dbReference type="PANTHER" id="PTHR10250">
    <property type="entry name" value="MICROSOMAL GLUTATHIONE S-TRANSFERASE"/>
    <property type="match status" value="1"/>
</dbReference>